<accession>A0ABY7WDG4</accession>
<protein>
    <submittedName>
        <fullName evidence="1">Uncharacterized protein</fullName>
    </submittedName>
</protein>
<sequence length="82" mass="9439">MALKEPVLKIVNKIYSPLSTIDLKFGRYDLRFTTDKVGRPTLLLIGRKNENDKIVGERYSRRLKIGPNGEVIKDHWDNQGKA</sequence>
<reference evidence="1 2" key="1">
    <citation type="submission" date="2023-02" db="EMBL/GenBank/DDBJ databases">
        <title>Genome sequence of Sphingobacterium sp. KACC 22765.</title>
        <authorList>
            <person name="Kim S."/>
            <person name="Heo J."/>
            <person name="Kwon S.-W."/>
        </authorList>
    </citation>
    <scope>NUCLEOTIDE SEQUENCE [LARGE SCALE GENOMIC DNA]</scope>
    <source>
        <strain evidence="1 2">KACC 22765</strain>
    </source>
</reference>
<evidence type="ECO:0000313" key="2">
    <source>
        <dbReference type="Proteomes" id="UP001221558"/>
    </source>
</evidence>
<keyword evidence="2" id="KW-1185">Reference proteome</keyword>
<evidence type="ECO:0000313" key="1">
    <source>
        <dbReference type="EMBL" id="WDF66915.1"/>
    </source>
</evidence>
<dbReference type="Proteomes" id="UP001221558">
    <property type="component" value="Chromosome"/>
</dbReference>
<organism evidence="1 2">
    <name type="scientific">Sphingobacterium oryzagri</name>
    <dbReference type="NCBI Taxonomy" id="3025669"/>
    <lineage>
        <taxon>Bacteria</taxon>
        <taxon>Pseudomonadati</taxon>
        <taxon>Bacteroidota</taxon>
        <taxon>Sphingobacteriia</taxon>
        <taxon>Sphingobacteriales</taxon>
        <taxon>Sphingobacteriaceae</taxon>
        <taxon>Sphingobacterium</taxon>
    </lineage>
</organism>
<proteinExistence type="predicted"/>
<dbReference type="RefSeq" id="WP_274265655.1">
    <property type="nucleotide sequence ID" value="NZ_CP117880.1"/>
</dbReference>
<dbReference type="EMBL" id="CP117880">
    <property type="protein sequence ID" value="WDF66915.1"/>
    <property type="molecule type" value="Genomic_DNA"/>
</dbReference>
<name>A0ABY7WDG4_9SPHI</name>
<gene>
    <name evidence="1" type="ORF">PQ465_11420</name>
</gene>